<sequence length="219" mass="25300">MEKILDKYLFFGRILPSCISLLPTLGVLSIYFDLFSNFDPGRLSIIGFGFLISAYLVSMIGRTIAKIFEDFYFKNETNFPTTTLLFSENSEISENLRKIIIKNIKIYTGLPKAKNKNTALFKKELSEGLAIYRKQYSNNSVLLDLNIQYGFWRNLSACRIILIFFELPIFLLSDDKNIILILSTSLILSLIFYLFVINILKYVGKKYALYLLRLIAMKS</sequence>
<accession>A0A8B5N140</accession>
<feature type="transmembrane region" description="Helical" evidence="1">
    <location>
        <begin position="44"/>
        <end position="65"/>
    </location>
</feature>
<feature type="transmembrane region" description="Helical" evidence="1">
    <location>
        <begin position="178"/>
        <end position="200"/>
    </location>
</feature>
<dbReference type="EMBL" id="RQGP01000028">
    <property type="protein sequence ID" value="TGL87014.1"/>
    <property type="molecule type" value="Genomic_DNA"/>
</dbReference>
<keyword evidence="3" id="KW-1185">Reference proteome</keyword>
<gene>
    <name evidence="2" type="ORF">EHQ69_17835</name>
</gene>
<evidence type="ECO:0000256" key="1">
    <source>
        <dbReference type="SAM" id="Phobius"/>
    </source>
</evidence>
<evidence type="ECO:0000313" key="2">
    <source>
        <dbReference type="EMBL" id="TGL87014.1"/>
    </source>
</evidence>
<keyword evidence="1" id="KW-1133">Transmembrane helix</keyword>
<dbReference type="Proteomes" id="UP000298263">
    <property type="component" value="Unassembled WGS sequence"/>
</dbReference>
<keyword evidence="1" id="KW-0812">Transmembrane</keyword>
<comment type="caution">
    <text evidence="2">The sequence shown here is derived from an EMBL/GenBank/DDBJ whole genome shotgun (WGS) entry which is preliminary data.</text>
</comment>
<protein>
    <submittedName>
        <fullName evidence="2">Uncharacterized protein</fullName>
    </submittedName>
</protein>
<feature type="transmembrane region" description="Helical" evidence="1">
    <location>
        <begin position="151"/>
        <end position="172"/>
    </location>
</feature>
<dbReference type="RefSeq" id="WP_135736271.1">
    <property type="nucleotide sequence ID" value="NZ_RQGO01000020.1"/>
</dbReference>
<evidence type="ECO:0000313" key="3">
    <source>
        <dbReference type="Proteomes" id="UP000298263"/>
    </source>
</evidence>
<organism evidence="2 3">
    <name type="scientific">Leptospira congkakensis</name>
    <dbReference type="NCBI Taxonomy" id="2484932"/>
    <lineage>
        <taxon>Bacteria</taxon>
        <taxon>Pseudomonadati</taxon>
        <taxon>Spirochaetota</taxon>
        <taxon>Spirochaetia</taxon>
        <taxon>Leptospirales</taxon>
        <taxon>Leptospiraceae</taxon>
        <taxon>Leptospira</taxon>
    </lineage>
</organism>
<feature type="transmembrane region" description="Helical" evidence="1">
    <location>
        <begin position="12"/>
        <end position="32"/>
    </location>
</feature>
<reference evidence="2" key="1">
    <citation type="journal article" date="2019" name="PLoS Negl. Trop. Dis.">
        <title>Revisiting the worldwide diversity of Leptospira species in the environment.</title>
        <authorList>
            <person name="Vincent A.T."/>
            <person name="Schiettekatte O."/>
            <person name="Bourhy P."/>
            <person name="Veyrier F.J."/>
            <person name="Picardeau M."/>
        </authorList>
    </citation>
    <scope>NUCLEOTIDE SEQUENCE [LARGE SCALE GENOMIC DNA]</scope>
    <source>
        <strain evidence="2">201702422</strain>
    </source>
</reference>
<dbReference type="AlphaFoldDB" id="A0A8B5N140"/>
<keyword evidence="1" id="KW-0472">Membrane</keyword>
<name>A0A8B5N140_9LEPT</name>
<proteinExistence type="predicted"/>